<feature type="non-terminal residue" evidence="2">
    <location>
        <position position="1"/>
    </location>
</feature>
<sequence length="100" mass="10870">EWQSSSIVPVSTPTLIRSRSSSISPTVSELGDPEDFILVFHDFGSAGIPPPILRGRPRRSQSAGVDPVSSQSQGLRSSSFEHSNIRVTRSGRVYGARPRH</sequence>
<accession>A0A164J1Y9</accession>
<feature type="region of interest" description="Disordered" evidence="1">
    <location>
        <begin position="49"/>
        <end position="100"/>
    </location>
</feature>
<keyword evidence="3" id="KW-1185">Reference proteome</keyword>
<feature type="region of interest" description="Disordered" evidence="1">
    <location>
        <begin position="1"/>
        <end position="30"/>
    </location>
</feature>
<comment type="caution">
    <text evidence="2">The sequence shown here is derived from an EMBL/GenBank/DDBJ whole genome shotgun (WGS) entry which is preliminary data.</text>
</comment>
<gene>
    <name evidence="2" type="ORF">APZ42_001327</name>
</gene>
<organism evidence="2 3">
    <name type="scientific">Daphnia magna</name>
    <dbReference type="NCBI Taxonomy" id="35525"/>
    <lineage>
        <taxon>Eukaryota</taxon>
        <taxon>Metazoa</taxon>
        <taxon>Ecdysozoa</taxon>
        <taxon>Arthropoda</taxon>
        <taxon>Crustacea</taxon>
        <taxon>Branchiopoda</taxon>
        <taxon>Diplostraca</taxon>
        <taxon>Cladocera</taxon>
        <taxon>Anomopoda</taxon>
        <taxon>Daphniidae</taxon>
        <taxon>Daphnia</taxon>
    </lineage>
</organism>
<protein>
    <submittedName>
        <fullName evidence="2">Uncharacterized protein</fullName>
    </submittedName>
</protein>
<dbReference type="AlphaFoldDB" id="A0A164J1Y9"/>
<feature type="compositionally biased region" description="Low complexity" evidence="1">
    <location>
        <begin position="69"/>
        <end position="78"/>
    </location>
</feature>
<feature type="compositionally biased region" description="Low complexity" evidence="1">
    <location>
        <begin position="11"/>
        <end position="28"/>
    </location>
</feature>
<name>A0A164J1Y9_9CRUS</name>
<evidence type="ECO:0000313" key="3">
    <source>
        <dbReference type="Proteomes" id="UP000076858"/>
    </source>
</evidence>
<evidence type="ECO:0000256" key="1">
    <source>
        <dbReference type="SAM" id="MobiDB-lite"/>
    </source>
</evidence>
<proteinExistence type="predicted"/>
<dbReference type="Proteomes" id="UP000076858">
    <property type="component" value="Unassembled WGS sequence"/>
</dbReference>
<evidence type="ECO:0000313" key="2">
    <source>
        <dbReference type="EMBL" id="KZS01875.1"/>
    </source>
</evidence>
<reference evidence="2 3" key="1">
    <citation type="submission" date="2016-03" db="EMBL/GenBank/DDBJ databases">
        <title>EvidentialGene: Evidence-directed Construction of Genes on Genomes.</title>
        <authorList>
            <person name="Gilbert D.G."/>
            <person name="Choi J.-H."/>
            <person name="Mockaitis K."/>
            <person name="Colbourne J."/>
            <person name="Pfrender M."/>
        </authorList>
    </citation>
    <scope>NUCLEOTIDE SEQUENCE [LARGE SCALE GENOMIC DNA]</scope>
    <source>
        <strain evidence="2 3">Xinb3</strain>
        <tissue evidence="2">Complete organism</tissue>
    </source>
</reference>
<dbReference type="EMBL" id="LRGB01005950">
    <property type="protein sequence ID" value="KZS01875.1"/>
    <property type="molecule type" value="Genomic_DNA"/>
</dbReference>